<reference evidence="1" key="1">
    <citation type="submission" date="2019-08" db="EMBL/GenBank/DDBJ databases">
        <authorList>
            <person name="Kucharzyk K."/>
            <person name="Murdoch R.W."/>
            <person name="Higgins S."/>
            <person name="Loffler F."/>
        </authorList>
    </citation>
    <scope>NUCLEOTIDE SEQUENCE</scope>
</reference>
<evidence type="ECO:0000313" key="1">
    <source>
        <dbReference type="EMBL" id="MPN08086.1"/>
    </source>
</evidence>
<dbReference type="AlphaFoldDB" id="A0A645F384"/>
<dbReference type="Pfam" id="PF03692">
    <property type="entry name" value="CxxCxxCC"/>
    <property type="match status" value="1"/>
</dbReference>
<organism evidence="1">
    <name type="scientific">bioreactor metagenome</name>
    <dbReference type="NCBI Taxonomy" id="1076179"/>
    <lineage>
        <taxon>unclassified sequences</taxon>
        <taxon>metagenomes</taxon>
        <taxon>ecological metagenomes</taxon>
    </lineage>
</organism>
<dbReference type="InterPro" id="IPR005358">
    <property type="entry name" value="Puta_zinc/iron-chelating_dom"/>
</dbReference>
<name>A0A645F384_9ZZZZ</name>
<gene>
    <name evidence="1" type="ORF">SDC9_155363</name>
</gene>
<accession>A0A645F384</accession>
<protein>
    <recommendedName>
        <fullName evidence="2">YkgJ family cysteine cluster protein</fullName>
    </recommendedName>
</protein>
<evidence type="ECO:0008006" key="2">
    <source>
        <dbReference type="Google" id="ProtNLM"/>
    </source>
</evidence>
<dbReference type="EMBL" id="VSSQ01054103">
    <property type="protein sequence ID" value="MPN08086.1"/>
    <property type="molecule type" value="Genomic_DNA"/>
</dbReference>
<sequence>MDSIADLCSAFEGTYAGQAMSALSALYSQIEQETADFCKQHQIACGDGCGTCCEHFMPDITNAEARLVSAYLLFVKRDKALMDRVLEFAGNTTGPCPLYRFDSPYHCSVYAARPLICRLFGACANQDKEGNALFRRCKYNKEETMPSLLKFTSDVPVMQDYSYAVRSLDDGEGAVGYLPEKVASLMDQLQFLARMLDFDDSNPDDTPNPLAS</sequence>
<proteinExistence type="predicted"/>
<comment type="caution">
    <text evidence="1">The sequence shown here is derived from an EMBL/GenBank/DDBJ whole genome shotgun (WGS) entry which is preliminary data.</text>
</comment>